<gene>
    <name evidence="1" type="ORF">LX32DRAFT_254606</name>
</gene>
<reference evidence="1" key="1">
    <citation type="submission" date="2021-06" db="EMBL/GenBank/DDBJ databases">
        <title>Comparative genomics, transcriptomics and evolutionary studies reveal genomic signatures of adaptation to plant cell wall in hemibiotrophic fungi.</title>
        <authorList>
            <consortium name="DOE Joint Genome Institute"/>
            <person name="Baroncelli R."/>
            <person name="Diaz J.F."/>
            <person name="Benocci T."/>
            <person name="Peng M."/>
            <person name="Battaglia E."/>
            <person name="Haridas S."/>
            <person name="Andreopoulos W."/>
            <person name="Labutti K."/>
            <person name="Pangilinan J."/>
            <person name="Floch G.L."/>
            <person name="Makela M.R."/>
            <person name="Henrissat B."/>
            <person name="Grigoriev I.V."/>
            <person name="Crouch J.A."/>
            <person name="De Vries R.P."/>
            <person name="Sukno S.A."/>
            <person name="Thon M.R."/>
        </authorList>
    </citation>
    <scope>NUCLEOTIDE SEQUENCE</scope>
    <source>
        <strain evidence="1">MAFF235873</strain>
    </source>
</reference>
<proteinExistence type="predicted"/>
<evidence type="ECO:0000313" key="1">
    <source>
        <dbReference type="EMBL" id="KAK2035158.1"/>
    </source>
</evidence>
<name>A0AAD9MAC1_9PEZI</name>
<accession>A0AAD9MAC1</accession>
<protein>
    <submittedName>
        <fullName evidence="1">Uncharacterized protein</fullName>
    </submittedName>
</protein>
<dbReference type="Proteomes" id="UP001232148">
    <property type="component" value="Unassembled WGS sequence"/>
</dbReference>
<dbReference type="EMBL" id="MU842810">
    <property type="protein sequence ID" value="KAK2035158.1"/>
    <property type="molecule type" value="Genomic_DNA"/>
</dbReference>
<keyword evidence="2" id="KW-1185">Reference proteome</keyword>
<comment type="caution">
    <text evidence="1">The sequence shown here is derived from an EMBL/GenBank/DDBJ whole genome shotgun (WGS) entry which is preliminary data.</text>
</comment>
<evidence type="ECO:0000313" key="2">
    <source>
        <dbReference type="Proteomes" id="UP001232148"/>
    </source>
</evidence>
<sequence>MLVSCFTLPTHFSRRLVQSRAEQSHGCEASQSSSFPVCSLERPHAATYANLPTQYRRFIGICLLHTYANLISYTNTELCPLPTPQSSRSNSFHHLSFFSRSPRQPDSVTGQSCDMLHRMTVTRSPPTSHRADRKPTNRLSLSFRLQGPVCQQRPVPTDSCTHYIVLVRYRLKLARTH</sequence>
<dbReference type="AlphaFoldDB" id="A0AAD9MAC1"/>
<organism evidence="1 2">
    <name type="scientific">Colletotrichum zoysiae</name>
    <dbReference type="NCBI Taxonomy" id="1216348"/>
    <lineage>
        <taxon>Eukaryota</taxon>
        <taxon>Fungi</taxon>
        <taxon>Dikarya</taxon>
        <taxon>Ascomycota</taxon>
        <taxon>Pezizomycotina</taxon>
        <taxon>Sordariomycetes</taxon>
        <taxon>Hypocreomycetidae</taxon>
        <taxon>Glomerellales</taxon>
        <taxon>Glomerellaceae</taxon>
        <taxon>Colletotrichum</taxon>
        <taxon>Colletotrichum graminicola species complex</taxon>
    </lineage>
</organism>